<feature type="transmembrane region" description="Helical" evidence="1">
    <location>
        <begin position="410"/>
        <end position="429"/>
    </location>
</feature>
<dbReference type="AlphaFoldDB" id="A0A933W1W7"/>
<evidence type="ECO:0008006" key="4">
    <source>
        <dbReference type="Google" id="ProtNLM"/>
    </source>
</evidence>
<organism evidence="2 3">
    <name type="scientific">Eiseniibacteriota bacterium</name>
    <dbReference type="NCBI Taxonomy" id="2212470"/>
    <lineage>
        <taxon>Bacteria</taxon>
        <taxon>Candidatus Eiseniibacteriota</taxon>
    </lineage>
</organism>
<feature type="transmembrane region" description="Helical" evidence="1">
    <location>
        <begin position="230"/>
        <end position="250"/>
    </location>
</feature>
<feature type="transmembrane region" description="Helical" evidence="1">
    <location>
        <begin position="330"/>
        <end position="346"/>
    </location>
</feature>
<sequence length="588" mass="61396">MCPDADPLAGRRARAPGAIGLAVFVAALLAPRVALQWAGPDAQLSLMMDDASYYFEAARRALAGGTWPSADGVHPTNGFHPLYLLVVTAVQAAVGEGPRALVSAMMAFNLACNSLAVVLLARFVVFRDEDGRGAAGVAAAVLLALSPGWLVHGTIGVENSLSSLLVLAAVLQWDRRYGGVPPAASWGRAARDGALLGLAALGRSDALLLAGVYALAGAWRMRPALGPAGALREVVALGAGAAAVLAPWWIANLAMFGTIAQDSGVALAARFARDYGPHTSAVSLRAEATGVAFWLYRFLWAGGLVPLTAWLLAVAMPFERLRSASRTGRSLVAVVVLAAASLLLRANDPTDVRDIGQAALELALAVPAFGFGLVCARPVRVRMRAVHGVAFAAAALTVAAYAIGFRGFQVWYASGFSLAAVLFAAWGALPAMLRGRRAFTAALLALLCVQSALVVRGWLERGGREGMDRALFANGEALRGRLEAFAASRGGAVKIGSFDSGEFAFRVHPFPIVNADGVMNHAAAVAIRDGSLARWMRAEGVTHLVTSPLRIAQYRRVENFPAVYDSAASAAIGMETYLLDWAGAPAGR</sequence>
<feature type="transmembrane region" description="Helical" evidence="1">
    <location>
        <begin position="441"/>
        <end position="459"/>
    </location>
</feature>
<evidence type="ECO:0000313" key="2">
    <source>
        <dbReference type="EMBL" id="MBI5169465.1"/>
    </source>
</evidence>
<name>A0A933W1W7_UNCEI</name>
<keyword evidence="1" id="KW-0812">Transmembrane</keyword>
<feature type="transmembrane region" description="Helical" evidence="1">
    <location>
        <begin position="194"/>
        <end position="218"/>
    </location>
</feature>
<reference evidence="2" key="1">
    <citation type="submission" date="2020-07" db="EMBL/GenBank/DDBJ databases">
        <title>Huge and variable diversity of episymbiotic CPR bacteria and DPANN archaea in groundwater ecosystems.</title>
        <authorList>
            <person name="He C.Y."/>
            <person name="Keren R."/>
            <person name="Whittaker M."/>
            <person name="Farag I.F."/>
            <person name="Doudna J."/>
            <person name="Cate J.H.D."/>
            <person name="Banfield J.F."/>
        </authorList>
    </citation>
    <scope>NUCLEOTIDE SEQUENCE</scope>
    <source>
        <strain evidence="2">NC_groundwater_1813_Pr3_B-0.1um_71_17</strain>
    </source>
</reference>
<feature type="transmembrane region" description="Helical" evidence="1">
    <location>
        <begin position="358"/>
        <end position="376"/>
    </location>
</feature>
<gene>
    <name evidence="2" type="ORF">HZA61_08260</name>
</gene>
<feature type="transmembrane region" description="Helical" evidence="1">
    <location>
        <begin position="100"/>
        <end position="121"/>
    </location>
</feature>
<dbReference type="EMBL" id="JACRIW010000054">
    <property type="protein sequence ID" value="MBI5169465.1"/>
    <property type="molecule type" value="Genomic_DNA"/>
</dbReference>
<accession>A0A933W1W7</accession>
<protein>
    <recommendedName>
        <fullName evidence="4">Glycosyltransferase RgtA/B/C/D-like domain-containing protein</fullName>
    </recommendedName>
</protein>
<evidence type="ECO:0000313" key="3">
    <source>
        <dbReference type="Proteomes" id="UP000696931"/>
    </source>
</evidence>
<evidence type="ECO:0000256" key="1">
    <source>
        <dbReference type="SAM" id="Phobius"/>
    </source>
</evidence>
<dbReference type="Proteomes" id="UP000696931">
    <property type="component" value="Unassembled WGS sequence"/>
</dbReference>
<feature type="transmembrane region" description="Helical" evidence="1">
    <location>
        <begin position="298"/>
        <end position="318"/>
    </location>
</feature>
<proteinExistence type="predicted"/>
<feature type="transmembrane region" description="Helical" evidence="1">
    <location>
        <begin position="133"/>
        <end position="155"/>
    </location>
</feature>
<keyword evidence="1" id="KW-0472">Membrane</keyword>
<feature type="transmembrane region" description="Helical" evidence="1">
    <location>
        <begin position="385"/>
        <end position="404"/>
    </location>
</feature>
<feature type="transmembrane region" description="Helical" evidence="1">
    <location>
        <begin position="18"/>
        <end position="38"/>
    </location>
</feature>
<comment type="caution">
    <text evidence="2">The sequence shown here is derived from an EMBL/GenBank/DDBJ whole genome shotgun (WGS) entry which is preliminary data.</text>
</comment>
<keyword evidence="1" id="KW-1133">Transmembrane helix</keyword>